<accession>A0A0A9GQK3</accession>
<protein>
    <submittedName>
        <fullName evidence="1">Uncharacterized protein</fullName>
    </submittedName>
</protein>
<reference evidence="1" key="2">
    <citation type="journal article" date="2015" name="Data Brief">
        <title>Shoot transcriptome of the giant reed, Arundo donax.</title>
        <authorList>
            <person name="Barrero R.A."/>
            <person name="Guerrero F.D."/>
            <person name="Moolhuijzen P."/>
            <person name="Goolsby J.A."/>
            <person name="Tidwell J."/>
            <person name="Bellgard S.E."/>
            <person name="Bellgard M.I."/>
        </authorList>
    </citation>
    <scope>NUCLEOTIDE SEQUENCE</scope>
    <source>
        <tissue evidence="1">Shoot tissue taken approximately 20 cm above the soil surface</tissue>
    </source>
</reference>
<dbReference type="AlphaFoldDB" id="A0A0A9GQK3"/>
<evidence type="ECO:0000313" key="1">
    <source>
        <dbReference type="EMBL" id="JAE25664.1"/>
    </source>
</evidence>
<proteinExistence type="predicted"/>
<name>A0A0A9GQK3_ARUDO</name>
<organism evidence="1">
    <name type="scientific">Arundo donax</name>
    <name type="common">Giant reed</name>
    <name type="synonym">Donax arundinaceus</name>
    <dbReference type="NCBI Taxonomy" id="35708"/>
    <lineage>
        <taxon>Eukaryota</taxon>
        <taxon>Viridiplantae</taxon>
        <taxon>Streptophyta</taxon>
        <taxon>Embryophyta</taxon>
        <taxon>Tracheophyta</taxon>
        <taxon>Spermatophyta</taxon>
        <taxon>Magnoliopsida</taxon>
        <taxon>Liliopsida</taxon>
        <taxon>Poales</taxon>
        <taxon>Poaceae</taxon>
        <taxon>PACMAD clade</taxon>
        <taxon>Arundinoideae</taxon>
        <taxon>Arundineae</taxon>
        <taxon>Arundo</taxon>
    </lineage>
</organism>
<sequence length="16" mass="1807">MARWRLGFLAADEVDG</sequence>
<dbReference type="EMBL" id="GBRH01172232">
    <property type="protein sequence ID" value="JAE25664.1"/>
    <property type="molecule type" value="Transcribed_RNA"/>
</dbReference>
<reference evidence="1" key="1">
    <citation type="submission" date="2014-09" db="EMBL/GenBank/DDBJ databases">
        <authorList>
            <person name="Magalhaes I.L.F."/>
            <person name="Oliveira U."/>
            <person name="Santos F.R."/>
            <person name="Vidigal T.H.D.A."/>
            <person name="Brescovit A.D."/>
            <person name="Santos A.J."/>
        </authorList>
    </citation>
    <scope>NUCLEOTIDE SEQUENCE</scope>
    <source>
        <tissue evidence="1">Shoot tissue taken approximately 20 cm above the soil surface</tissue>
    </source>
</reference>